<dbReference type="Proteomes" id="UP001381693">
    <property type="component" value="Unassembled WGS sequence"/>
</dbReference>
<accession>A0AAN8WSN1</accession>
<organism evidence="1 2">
    <name type="scientific">Halocaridina rubra</name>
    <name type="common">Hawaiian red shrimp</name>
    <dbReference type="NCBI Taxonomy" id="373956"/>
    <lineage>
        <taxon>Eukaryota</taxon>
        <taxon>Metazoa</taxon>
        <taxon>Ecdysozoa</taxon>
        <taxon>Arthropoda</taxon>
        <taxon>Crustacea</taxon>
        <taxon>Multicrustacea</taxon>
        <taxon>Malacostraca</taxon>
        <taxon>Eumalacostraca</taxon>
        <taxon>Eucarida</taxon>
        <taxon>Decapoda</taxon>
        <taxon>Pleocyemata</taxon>
        <taxon>Caridea</taxon>
        <taxon>Atyoidea</taxon>
        <taxon>Atyidae</taxon>
        <taxon>Halocaridina</taxon>
    </lineage>
</organism>
<feature type="non-terminal residue" evidence="1">
    <location>
        <position position="54"/>
    </location>
</feature>
<name>A0AAN8WSN1_HALRR</name>
<protein>
    <submittedName>
        <fullName evidence="1">Uncharacterized protein</fullName>
    </submittedName>
</protein>
<proteinExistence type="predicted"/>
<comment type="caution">
    <text evidence="1">The sequence shown here is derived from an EMBL/GenBank/DDBJ whole genome shotgun (WGS) entry which is preliminary data.</text>
</comment>
<evidence type="ECO:0000313" key="1">
    <source>
        <dbReference type="EMBL" id="KAK7065599.1"/>
    </source>
</evidence>
<dbReference type="AlphaFoldDB" id="A0AAN8WSN1"/>
<reference evidence="1 2" key="1">
    <citation type="submission" date="2023-11" db="EMBL/GenBank/DDBJ databases">
        <title>Halocaridina rubra genome assembly.</title>
        <authorList>
            <person name="Smith C."/>
        </authorList>
    </citation>
    <scope>NUCLEOTIDE SEQUENCE [LARGE SCALE GENOMIC DNA]</scope>
    <source>
        <strain evidence="1">EP-1</strain>
        <tissue evidence="1">Whole</tissue>
    </source>
</reference>
<dbReference type="EMBL" id="JAXCGZ010020442">
    <property type="protein sequence ID" value="KAK7065599.1"/>
    <property type="molecule type" value="Genomic_DNA"/>
</dbReference>
<keyword evidence="2" id="KW-1185">Reference proteome</keyword>
<evidence type="ECO:0000313" key="2">
    <source>
        <dbReference type="Proteomes" id="UP001381693"/>
    </source>
</evidence>
<gene>
    <name evidence="1" type="ORF">SK128_015890</name>
</gene>
<sequence>MTALLNLTRERHNLRCSSDAKPRKSFSFRSHNKSEMGCLKALLPPTLLFFFPRG</sequence>